<evidence type="ECO:0000313" key="3">
    <source>
        <dbReference type="EMBL" id="GAX57405.1"/>
    </source>
</evidence>
<dbReference type="Pfam" id="PF00135">
    <property type="entry name" value="COesterase"/>
    <property type="match status" value="1"/>
</dbReference>
<sequence length="366" mass="39451">MVVATANYRVGPLGYLYLPQIGADNLGAQDQAAVLRWVRDNIVSFGGDPRAMAAGGQSALSLAFDPATGGLVRRVLLQSGPWGLPPQNPEQAAEEHQRLLDVPSTADPGQALCALPVGRLLSAYGELAARLARPGNAAPPMYPVLGGVGIPQAWQQAMANGALEGKDLLIGTTRDEMTTFFAFEPRIQSLTRESALQLLAGQFGPSAQDVFQRHANALPHVRQLPRQPDVGDPLGHRAGTGAVLRHGCRRIRRHRLRERLASVRACGHRKNPTLRLKVTLADRFTDWNEWLRPLPLTLGVLLLLVFIVMPDAGSVAPGRSAWSGKRHHNDSAVGRTRPVRLTPVRMGVTSMSEICGKAPTVAVRNA</sequence>
<dbReference type="SUPFAM" id="SSF53474">
    <property type="entry name" value="alpha/beta-Hydrolases"/>
    <property type="match status" value="1"/>
</dbReference>
<dbReference type="GO" id="GO:0006581">
    <property type="term" value="P:acetylcholine catabolic process"/>
    <property type="evidence" value="ECO:0007669"/>
    <property type="project" value="TreeGrafter"/>
</dbReference>
<dbReference type="InterPro" id="IPR050654">
    <property type="entry name" value="AChE-related_enzymes"/>
</dbReference>
<gene>
    <name evidence="3" type="primary">pnbA</name>
    <name evidence="3" type="ORF">SO3561_08975</name>
</gene>
<protein>
    <submittedName>
        <fullName evidence="3">Para-nitrobenzyl esterase</fullName>
        <ecNumber evidence="3">3.1.1.-</ecNumber>
    </submittedName>
</protein>
<dbReference type="GO" id="GO:0005615">
    <property type="term" value="C:extracellular space"/>
    <property type="evidence" value="ECO:0007669"/>
    <property type="project" value="TreeGrafter"/>
</dbReference>
<keyword evidence="1 3" id="KW-0378">Hydrolase</keyword>
<organism evidence="3 4">
    <name type="scientific">Streptomyces olivochromogenes</name>
    <dbReference type="NCBI Taxonomy" id="1963"/>
    <lineage>
        <taxon>Bacteria</taxon>
        <taxon>Bacillati</taxon>
        <taxon>Actinomycetota</taxon>
        <taxon>Actinomycetes</taxon>
        <taxon>Kitasatosporales</taxon>
        <taxon>Streptomycetaceae</taxon>
        <taxon>Streptomyces</taxon>
    </lineage>
</organism>
<dbReference type="Proteomes" id="UP000217446">
    <property type="component" value="Unassembled WGS sequence"/>
</dbReference>
<accession>A0A250VTF0</accession>
<evidence type="ECO:0000256" key="1">
    <source>
        <dbReference type="ARBA" id="ARBA00022801"/>
    </source>
</evidence>
<evidence type="ECO:0000259" key="2">
    <source>
        <dbReference type="Pfam" id="PF00135"/>
    </source>
</evidence>
<dbReference type="Gene3D" id="3.40.50.1820">
    <property type="entry name" value="alpha/beta hydrolase"/>
    <property type="match status" value="1"/>
</dbReference>
<keyword evidence="4" id="KW-1185">Reference proteome</keyword>
<reference evidence="4" key="1">
    <citation type="submission" date="2017-05" db="EMBL/GenBank/DDBJ databases">
        <title>Streptomyces olivochromogenes NBRC 3561 whole genome shotgun sequence.</title>
        <authorList>
            <person name="Dohra H."/>
            <person name="Kodani S."/>
        </authorList>
    </citation>
    <scope>NUCLEOTIDE SEQUENCE [LARGE SCALE GENOMIC DNA]</scope>
    <source>
        <strain evidence="4">NBRC 3561</strain>
    </source>
</reference>
<dbReference type="GO" id="GO:0003990">
    <property type="term" value="F:acetylcholinesterase activity"/>
    <property type="evidence" value="ECO:0007669"/>
    <property type="project" value="TreeGrafter"/>
</dbReference>
<dbReference type="PANTHER" id="PTHR43918">
    <property type="entry name" value="ACETYLCHOLINESTERASE"/>
    <property type="match status" value="1"/>
</dbReference>
<dbReference type="GO" id="GO:0019695">
    <property type="term" value="P:choline metabolic process"/>
    <property type="evidence" value="ECO:0007669"/>
    <property type="project" value="TreeGrafter"/>
</dbReference>
<comment type="caution">
    <text evidence="3">The sequence shown here is derived from an EMBL/GenBank/DDBJ whole genome shotgun (WGS) entry which is preliminary data.</text>
</comment>
<feature type="domain" description="Carboxylesterase type B" evidence="2">
    <location>
        <begin position="2"/>
        <end position="189"/>
    </location>
</feature>
<proteinExistence type="predicted"/>
<dbReference type="AlphaFoldDB" id="A0A250VTF0"/>
<dbReference type="InterPro" id="IPR029058">
    <property type="entry name" value="AB_hydrolase_fold"/>
</dbReference>
<name>A0A250VTF0_STROL</name>
<evidence type="ECO:0000313" key="4">
    <source>
        <dbReference type="Proteomes" id="UP000217446"/>
    </source>
</evidence>
<dbReference type="EC" id="3.1.1.-" evidence="3"/>
<dbReference type="InterPro" id="IPR002018">
    <property type="entry name" value="CarbesteraseB"/>
</dbReference>
<dbReference type="PANTHER" id="PTHR43918:SF4">
    <property type="entry name" value="CARBOXYLIC ESTER HYDROLASE"/>
    <property type="match status" value="1"/>
</dbReference>
<dbReference type="EMBL" id="BDQI01000035">
    <property type="protein sequence ID" value="GAX57405.1"/>
    <property type="molecule type" value="Genomic_DNA"/>
</dbReference>
<dbReference type="GO" id="GO:0005886">
    <property type="term" value="C:plasma membrane"/>
    <property type="evidence" value="ECO:0007669"/>
    <property type="project" value="TreeGrafter"/>
</dbReference>